<dbReference type="SUPFAM" id="SSF56925">
    <property type="entry name" value="OMPA-like"/>
    <property type="match status" value="1"/>
</dbReference>
<gene>
    <name evidence="4" type="ORF">ISN74_03590</name>
</gene>
<organism evidence="4 5">
    <name type="scientific">Dyella caseinilytica</name>
    <dbReference type="NCBI Taxonomy" id="1849581"/>
    <lineage>
        <taxon>Bacteria</taxon>
        <taxon>Pseudomonadati</taxon>
        <taxon>Pseudomonadota</taxon>
        <taxon>Gammaproteobacteria</taxon>
        <taxon>Lysobacterales</taxon>
        <taxon>Rhodanobacteraceae</taxon>
        <taxon>Dyella</taxon>
    </lineage>
</organism>
<dbReference type="EMBL" id="CP064030">
    <property type="protein sequence ID" value="QRN54468.1"/>
    <property type="molecule type" value="Genomic_DNA"/>
</dbReference>
<dbReference type="RefSeq" id="WP_188797471.1">
    <property type="nucleotide sequence ID" value="NZ_BMIZ01000001.1"/>
</dbReference>
<accession>A0ABX7GX10</accession>
<evidence type="ECO:0000313" key="5">
    <source>
        <dbReference type="Proteomes" id="UP000663181"/>
    </source>
</evidence>
<dbReference type="Proteomes" id="UP000663181">
    <property type="component" value="Chromosome"/>
</dbReference>
<name>A0ABX7GX10_9GAMM</name>
<dbReference type="Gene3D" id="2.40.160.20">
    <property type="match status" value="1"/>
</dbReference>
<feature type="chain" id="PRO_5045737367" evidence="2">
    <location>
        <begin position="24"/>
        <end position="206"/>
    </location>
</feature>
<dbReference type="Pfam" id="PF13505">
    <property type="entry name" value="OMP_b-brl"/>
    <property type="match status" value="1"/>
</dbReference>
<keyword evidence="5" id="KW-1185">Reference proteome</keyword>
<dbReference type="InterPro" id="IPR027385">
    <property type="entry name" value="Beta-barrel_OMP"/>
</dbReference>
<dbReference type="InterPro" id="IPR011250">
    <property type="entry name" value="OMP/PagP_B-barrel"/>
</dbReference>
<keyword evidence="1 2" id="KW-0732">Signal</keyword>
<evidence type="ECO:0000259" key="3">
    <source>
        <dbReference type="Pfam" id="PF13505"/>
    </source>
</evidence>
<sequence length="206" mass="22238">MKTWISKAAIGAALAVACSTAMAADGQFFVNGEAAGQDTAFNNLRDRDPTSWAGALRLGYLWNTGPYSWGIETGYVDLGKVAGTNFNLVSSEGGPYDPLRISAKTHGEILGGNFKVHYGDYRWFVSARAGWFHSQTSENVHDTLGLITGSAHASDNGFYAGVGVGYDFTQHLGLSLNYDLFHSQAPGIWQGHFGTSMYGGTLEYRF</sequence>
<feature type="domain" description="Outer membrane protein beta-barrel" evidence="3">
    <location>
        <begin position="12"/>
        <end position="206"/>
    </location>
</feature>
<reference evidence="4 5" key="1">
    <citation type="submission" date="2020-10" db="EMBL/GenBank/DDBJ databases">
        <title>Phylogeny of dyella-like bacteria.</title>
        <authorList>
            <person name="Fu J."/>
        </authorList>
    </citation>
    <scope>NUCLEOTIDE SEQUENCE [LARGE SCALE GENOMIC DNA]</scope>
    <source>
        <strain evidence="4 5">DHOB09</strain>
    </source>
</reference>
<evidence type="ECO:0000256" key="2">
    <source>
        <dbReference type="SAM" id="SignalP"/>
    </source>
</evidence>
<protein>
    <submittedName>
        <fullName evidence="4">Outer membrane beta-barrel protein</fullName>
    </submittedName>
</protein>
<evidence type="ECO:0000313" key="4">
    <source>
        <dbReference type="EMBL" id="QRN54468.1"/>
    </source>
</evidence>
<proteinExistence type="predicted"/>
<evidence type="ECO:0000256" key="1">
    <source>
        <dbReference type="ARBA" id="ARBA00022729"/>
    </source>
</evidence>
<dbReference type="PROSITE" id="PS51257">
    <property type="entry name" value="PROKAR_LIPOPROTEIN"/>
    <property type="match status" value="1"/>
</dbReference>
<feature type="signal peptide" evidence="2">
    <location>
        <begin position="1"/>
        <end position="23"/>
    </location>
</feature>